<feature type="transmembrane region" description="Helical" evidence="7">
    <location>
        <begin position="38"/>
        <end position="67"/>
    </location>
</feature>
<reference evidence="9" key="1">
    <citation type="submission" date="2019-08" db="EMBL/GenBank/DDBJ databases">
        <authorList>
            <person name="Kucharzyk K."/>
            <person name="Murdoch R.W."/>
            <person name="Higgins S."/>
            <person name="Loffler F."/>
        </authorList>
    </citation>
    <scope>NUCLEOTIDE SEQUENCE</scope>
</reference>
<dbReference type="InterPro" id="IPR004681">
    <property type="entry name" value="TRAP_DctM"/>
</dbReference>
<evidence type="ECO:0000256" key="7">
    <source>
        <dbReference type="SAM" id="Phobius"/>
    </source>
</evidence>
<accession>A0A645I2Y3</accession>
<dbReference type="GO" id="GO:0022857">
    <property type="term" value="F:transmembrane transporter activity"/>
    <property type="evidence" value="ECO:0007669"/>
    <property type="project" value="TreeGrafter"/>
</dbReference>
<feature type="transmembrane region" description="Helical" evidence="7">
    <location>
        <begin position="12"/>
        <end position="32"/>
    </location>
</feature>
<proteinExistence type="predicted"/>
<dbReference type="GO" id="GO:0005886">
    <property type="term" value="C:plasma membrane"/>
    <property type="evidence" value="ECO:0007669"/>
    <property type="project" value="UniProtKB-SubCell"/>
</dbReference>
<evidence type="ECO:0000256" key="4">
    <source>
        <dbReference type="ARBA" id="ARBA00022692"/>
    </source>
</evidence>
<keyword evidence="6 7" id="KW-0472">Membrane</keyword>
<name>A0A645I2Y3_9ZZZZ</name>
<evidence type="ECO:0000256" key="3">
    <source>
        <dbReference type="ARBA" id="ARBA00022519"/>
    </source>
</evidence>
<keyword evidence="5 7" id="KW-1133">Transmembrane helix</keyword>
<evidence type="ECO:0000256" key="6">
    <source>
        <dbReference type="ARBA" id="ARBA00023136"/>
    </source>
</evidence>
<evidence type="ECO:0000256" key="2">
    <source>
        <dbReference type="ARBA" id="ARBA00022475"/>
    </source>
</evidence>
<dbReference type="Pfam" id="PF06808">
    <property type="entry name" value="DctM"/>
    <property type="match status" value="1"/>
</dbReference>
<dbReference type="AlphaFoldDB" id="A0A645I2Y3"/>
<protein>
    <submittedName>
        <fullName evidence="9">C4-dicarboxylate TRAP transporter large permease protein DctM</fullName>
    </submittedName>
</protein>
<dbReference type="EMBL" id="VSSQ01105708">
    <property type="protein sequence ID" value="MPN45657.1"/>
    <property type="molecule type" value="Genomic_DNA"/>
</dbReference>
<evidence type="ECO:0000256" key="1">
    <source>
        <dbReference type="ARBA" id="ARBA00004429"/>
    </source>
</evidence>
<dbReference type="InterPro" id="IPR010656">
    <property type="entry name" value="DctM"/>
</dbReference>
<organism evidence="9">
    <name type="scientific">bioreactor metagenome</name>
    <dbReference type="NCBI Taxonomy" id="1076179"/>
    <lineage>
        <taxon>unclassified sequences</taxon>
        <taxon>metagenomes</taxon>
        <taxon>ecological metagenomes</taxon>
    </lineage>
</organism>
<comment type="caution">
    <text evidence="9">The sequence shown here is derived from an EMBL/GenBank/DDBJ whole genome shotgun (WGS) entry which is preliminary data.</text>
</comment>
<dbReference type="PANTHER" id="PTHR33362">
    <property type="entry name" value="SIALIC ACID TRAP TRANSPORTER PERMEASE PROTEIN SIAT-RELATED"/>
    <property type="match status" value="1"/>
</dbReference>
<evidence type="ECO:0000313" key="9">
    <source>
        <dbReference type="EMBL" id="MPN45657.1"/>
    </source>
</evidence>
<comment type="subcellular location">
    <subcellularLocation>
        <location evidence="1">Cell inner membrane</location>
        <topology evidence="1">Multi-pass membrane protein</topology>
    </subcellularLocation>
</comment>
<evidence type="ECO:0000256" key="5">
    <source>
        <dbReference type="ARBA" id="ARBA00022989"/>
    </source>
</evidence>
<keyword evidence="3" id="KW-0997">Cell inner membrane</keyword>
<keyword evidence="4 7" id="KW-0812">Transmembrane</keyword>
<gene>
    <name evidence="9" type="primary">dctM_96</name>
    <name evidence="9" type="ORF">SDC9_193226</name>
</gene>
<keyword evidence="2" id="KW-1003">Cell membrane</keyword>
<evidence type="ECO:0000259" key="8">
    <source>
        <dbReference type="Pfam" id="PF06808"/>
    </source>
</evidence>
<feature type="domain" description="TRAP C4-dicarboxylate transport system permease DctM subunit" evidence="8">
    <location>
        <begin position="1"/>
        <end position="140"/>
    </location>
</feature>
<feature type="transmembrane region" description="Helical" evidence="7">
    <location>
        <begin position="119"/>
        <end position="144"/>
    </location>
</feature>
<sequence length="150" mass="16091">MVLLIISTAGAFTWLLNIKGIANIIGTAFATFTNSSAVFLFVVILLLLFMGCFMECVASVLMITPILMPAAISMGIDPIHFGIVVVMTLSLGMSTPPVGENLYIAAGIAGIQFEKMLKYAWPLIGVAILAILIVTYIPQISLFLPTLMYS</sequence>
<feature type="transmembrane region" description="Helical" evidence="7">
    <location>
        <begin position="79"/>
        <end position="99"/>
    </location>
</feature>